<evidence type="ECO:0000313" key="1">
    <source>
        <dbReference type="EMBL" id="PKI66428.1"/>
    </source>
</evidence>
<keyword evidence="2" id="KW-1185">Reference proteome</keyword>
<protein>
    <submittedName>
        <fullName evidence="1">Uncharacterized protein</fullName>
    </submittedName>
</protein>
<organism evidence="1 2">
    <name type="scientific">Punica granatum</name>
    <name type="common">Pomegranate</name>
    <dbReference type="NCBI Taxonomy" id="22663"/>
    <lineage>
        <taxon>Eukaryota</taxon>
        <taxon>Viridiplantae</taxon>
        <taxon>Streptophyta</taxon>
        <taxon>Embryophyta</taxon>
        <taxon>Tracheophyta</taxon>
        <taxon>Spermatophyta</taxon>
        <taxon>Magnoliopsida</taxon>
        <taxon>eudicotyledons</taxon>
        <taxon>Gunneridae</taxon>
        <taxon>Pentapetalae</taxon>
        <taxon>rosids</taxon>
        <taxon>malvids</taxon>
        <taxon>Myrtales</taxon>
        <taxon>Lythraceae</taxon>
        <taxon>Punica</taxon>
    </lineage>
</organism>
<proteinExistence type="predicted"/>
<name>A0A2I0KD21_PUNGR</name>
<evidence type="ECO:0000313" key="2">
    <source>
        <dbReference type="Proteomes" id="UP000233551"/>
    </source>
</evidence>
<dbReference type="Proteomes" id="UP000233551">
    <property type="component" value="Unassembled WGS sequence"/>
</dbReference>
<dbReference type="AlphaFoldDB" id="A0A2I0KD21"/>
<reference evidence="1 2" key="1">
    <citation type="submission" date="2017-11" db="EMBL/GenBank/DDBJ databases">
        <title>De-novo sequencing of pomegranate (Punica granatum L.) genome.</title>
        <authorList>
            <person name="Akparov Z."/>
            <person name="Amiraslanov A."/>
            <person name="Hajiyeva S."/>
            <person name="Abbasov M."/>
            <person name="Kaur K."/>
            <person name="Hamwieh A."/>
            <person name="Solovyev V."/>
            <person name="Salamov A."/>
            <person name="Braich B."/>
            <person name="Kosarev P."/>
            <person name="Mahmoud A."/>
            <person name="Hajiyev E."/>
            <person name="Babayeva S."/>
            <person name="Izzatullayeva V."/>
            <person name="Mammadov A."/>
            <person name="Mammadov A."/>
            <person name="Sharifova S."/>
            <person name="Ojaghi J."/>
            <person name="Eynullazada K."/>
            <person name="Bayramov B."/>
            <person name="Abdulazimova A."/>
            <person name="Shahmuradov I."/>
        </authorList>
    </citation>
    <scope>NUCLEOTIDE SEQUENCE [LARGE SCALE GENOMIC DNA]</scope>
    <source>
        <strain evidence="2">cv. AG2017</strain>
        <tissue evidence="1">Leaf</tissue>
    </source>
</reference>
<dbReference type="EMBL" id="PGOL01000675">
    <property type="protein sequence ID" value="PKI66428.1"/>
    <property type="molecule type" value="Genomic_DNA"/>
</dbReference>
<gene>
    <name evidence="1" type="ORF">CRG98_013230</name>
</gene>
<sequence>MQGTIREGGGSEKVLIPESKRGLPDRSRDIGLLRWPGNVRQWLGNVRRWLEGVRRHLPFGESMPDFRDEIHPSILFDDLGPLDYEPTFLILLLHVVSSQVLPSKLHSAAATVVAAIAKFPVISCLSSFLPSAIFATFVNMYA</sequence>
<comment type="caution">
    <text evidence="1">The sequence shown here is derived from an EMBL/GenBank/DDBJ whole genome shotgun (WGS) entry which is preliminary data.</text>
</comment>
<accession>A0A2I0KD21</accession>